<sequence length="162" mass="18232">MLSKAMYLDALELQLSLFVVERPLEPEGAAVFTLGLRLRGSGLGESRGISKKLAGAYARSEAGAPFPSSWQPVWVEQEETPGRSRGYIPNTQLRQVIQELCGFPVQREDVLALHILHRLVQLRHLRNNSCWFRCVGSCRVRTINYSHTENQGEDKVVVRGDD</sequence>
<name>D8LGN5_ECTSI</name>
<gene>
    <name evidence="1" type="ORF">Esi_0174_0049</name>
</gene>
<evidence type="ECO:0000313" key="1">
    <source>
        <dbReference type="EMBL" id="CBN75777.1"/>
    </source>
</evidence>
<dbReference type="EMBL" id="FN648244">
    <property type="protein sequence ID" value="CBN75777.1"/>
    <property type="molecule type" value="Genomic_DNA"/>
</dbReference>
<dbReference type="EMBL" id="FN649729">
    <property type="protein sequence ID" value="CBN75777.1"/>
    <property type="molecule type" value="Genomic_DNA"/>
</dbReference>
<proteinExistence type="predicted"/>
<reference evidence="1 2" key="1">
    <citation type="journal article" date="2010" name="Nature">
        <title>The Ectocarpus genome and the independent evolution of multicellularity in brown algae.</title>
        <authorList>
            <person name="Cock J.M."/>
            <person name="Sterck L."/>
            <person name="Rouze P."/>
            <person name="Scornet D."/>
            <person name="Allen A.E."/>
            <person name="Amoutzias G."/>
            <person name="Anthouard V."/>
            <person name="Artiguenave F."/>
            <person name="Aury J.M."/>
            <person name="Badger J.H."/>
            <person name="Beszteri B."/>
            <person name="Billiau K."/>
            <person name="Bonnet E."/>
            <person name="Bothwell J.H."/>
            <person name="Bowler C."/>
            <person name="Boyen C."/>
            <person name="Brownlee C."/>
            <person name="Carrano C.J."/>
            <person name="Charrier B."/>
            <person name="Cho G.Y."/>
            <person name="Coelho S.M."/>
            <person name="Collen J."/>
            <person name="Corre E."/>
            <person name="Da Silva C."/>
            <person name="Delage L."/>
            <person name="Delaroque N."/>
            <person name="Dittami S.M."/>
            <person name="Doulbeau S."/>
            <person name="Elias M."/>
            <person name="Farnham G."/>
            <person name="Gachon C.M."/>
            <person name="Gschloessl B."/>
            <person name="Heesch S."/>
            <person name="Jabbari K."/>
            <person name="Jubin C."/>
            <person name="Kawai H."/>
            <person name="Kimura K."/>
            <person name="Kloareg B."/>
            <person name="Kupper F.C."/>
            <person name="Lang D."/>
            <person name="Le Bail A."/>
            <person name="Leblanc C."/>
            <person name="Lerouge P."/>
            <person name="Lohr M."/>
            <person name="Lopez P.J."/>
            <person name="Martens C."/>
            <person name="Maumus F."/>
            <person name="Michel G."/>
            <person name="Miranda-Saavedra D."/>
            <person name="Morales J."/>
            <person name="Moreau H."/>
            <person name="Motomura T."/>
            <person name="Nagasato C."/>
            <person name="Napoli C.A."/>
            <person name="Nelson D.R."/>
            <person name="Nyvall-Collen P."/>
            <person name="Peters A.F."/>
            <person name="Pommier C."/>
            <person name="Potin P."/>
            <person name="Poulain J."/>
            <person name="Quesneville H."/>
            <person name="Read B."/>
            <person name="Rensing S.A."/>
            <person name="Ritter A."/>
            <person name="Rousvoal S."/>
            <person name="Samanta M."/>
            <person name="Samson G."/>
            <person name="Schroeder D.C."/>
            <person name="Segurens B."/>
            <person name="Strittmatter M."/>
            <person name="Tonon T."/>
            <person name="Tregear J.W."/>
            <person name="Valentin K."/>
            <person name="von Dassow P."/>
            <person name="Yamagishi T."/>
            <person name="Van de Peer Y."/>
            <person name="Wincker P."/>
        </authorList>
    </citation>
    <scope>NUCLEOTIDE SEQUENCE [LARGE SCALE GENOMIC DNA]</scope>
    <source>
        <strain evidence="2">Ec32 / CCAP1310/4</strain>
    </source>
</reference>
<protein>
    <submittedName>
        <fullName evidence="1">Uncharacterized protein</fullName>
    </submittedName>
</protein>
<dbReference type="InParanoid" id="D8LGN5"/>
<dbReference type="Proteomes" id="UP000002630">
    <property type="component" value="Linkage Group LG04"/>
</dbReference>
<organism evidence="1 2">
    <name type="scientific">Ectocarpus siliculosus</name>
    <name type="common">Brown alga</name>
    <name type="synonym">Conferva siliculosa</name>
    <dbReference type="NCBI Taxonomy" id="2880"/>
    <lineage>
        <taxon>Eukaryota</taxon>
        <taxon>Sar</taxon>
        <taxon>Stramenopiles</taxon>
        <taxon>Ochrophyta</taxon>
        <taxon>PX clade</taxon>
        <taxon>Phaeophyceae</taxon>
        <taxon>Ectocarpales</taxon>
        <taxon>Ectocarpaceae</taxon>
        <taxon>Ectocarpus</taxon>
    </lineage>
</organism>
<accession>D8LGN5</accession>
<dbReference type="AlphaFoldDB" id="D8LGN5"/>
<keyword evidence="2" id="KW-1185">Reference proteome</keyword>
<evidence type="ECO:0000313" key="2">
    <source>
        <dbReference type="Proteomes" id="UP000002630"/>
    </source>
</evidence>